<comment type="similarity">
    <text evidence="1">Belongs to the UPF0538 family.</text>
</comment>
<proteinExistence type="inferred from homology"/>
<organism evidence="2 3">
    <name type="scientific">Malassezia pachydermatis</name>
    <dbReference type="NCBI Taxonomy" id="77020"/>
    <lineage>
        <taxon>Eukaryota</taxon>
        <taxon>Fungi</taxon>
        <taxon>Dikarya</taxon>
        <taxon>Basidiomycota</taxon>
        <taxon>Ustilaginomycotina</taxon>
        <taxon>Malasseziomycetes</taxon>
        <taxon>Malasseziales</taxon>
        <taxon>Malasseziaceae</taxon>
        <taxon>Malassezia</taxon>
    </lineage>
</organism>
<dbReference type="Proteomes" id="UP000037751">
    <property type="component" value="Unassembled WGS sequence"/>
</dbReference>
<protein>
    <recommendedName>
        <fullName evidence="4">Cytoplasmic protein</fullName>
    </recommendedName>
</protein>
<evidence type="ECO:0000313" key="2">
    <source>
        <dbReference type="EMBL" id="KOS12470.1"/>
    </source>
</evidence>
<comment type="caution">
    <text evidence="2">The sequence shown here is derived from an EMBL/GenBank/DDBJ whole genome shotgun (WGS) entry which is preliminary data.</text>
</comment>
<dbReference type="EMBL" id="LGAV01000012">
    <property type="protein sequence ID" value="KOS12470.1"/>
    <property type="molecule type" value="Genomic_DNA"/>
</dbReference>
<dbReference type="PANTHER" id="PTHR18444:SF9">
    <property type="entry name" value="UPF0538 PROTEIN C2ORF76"/>
    <property type="match status" value="1"/>
</dbReference>
<gene>
    <name evidence="2" type="ORF">Malapachy_2886</name>
</gene>
<dbReference type="Pfam" id="PF10209">
    <property type="entry name" value="DUF2340"/>
    <property type="match status" value="1"/>
</dbReference>
<dbReference type="VEuPathDB" id="FungiDB:Malapachy_2886"/>
<dbReference type="AlphaFoldDB" id="A0A0M8MRS1"/>
<accession>A0A0M8MRS1</accession>
<dbReference type="RefSeq" id="XP_017990102.1">
    <property type="nucleotide sequence ID" value="XM_018137372.1"/>
</dbReference>
<name>A0A0M8MRS1_9BASI</name>
<reference evidence="2 3" key="1">
    <citation type="submission" date="2015-07" db="EMBL/GenBank/DDBJ databases">
        <title>Draft Genome Sequence of Malassezia furfur CBS1878 and Malassezia pachydermatis CBS1879.</title>
        <authorList>
            <person name="Triana S."/>
            <person name="Ohm R."/>
            <person name="Gonzalez A."/>
            <person name="DeCock H."/>
            <person name="Restrepo S."/>
            <person name="Celis A."/>
        </authorList>
    </citation>
    <scope>NUCLEOTIDE SEQUENCE [LARGE SCALE GENOMIC DNA]</scope>
    <source>
        <strain evidence="2 3">CBS 1879</strain>
    </source>
</reference>
<dbReference type="InterPro" id="IPR018794">
    <property type="entry name" value="UPF0538"/>
</dbReference>
<dbReference type="OrthoDB" id="937at2759"/>
<sequence>MSADAPRGDGYINHPYAPQTDFLDNTVTNLARPVTNAIITVRIIKNFEYRTMKALVLKDVDLTQLTAATLIDRCKQEVAKQPAFKAYRNVINSLGRLPLGLITDTLKLYTQAHGAKTTNLIINLDHPEWILDSNAPTPLSDLGVQNETELSLFHREAYDAFLAHPETRWDETG</sequence>
<evidence type="ECO:0008006" key="4">
    <source>
        <dbReference type="Google" id="ProtNLM"/>
    </source>
</evidence>
<evidence type="ECO:0000256" key="1">
    <source>
        <dbReference type="ARBA" id="ARBA00007176"/>
    </source>
</evidence>
<dbReference type="GeneID" id="28729248"/>
<evidence type="ECO:0000313" key="3">
    <source>
        <dbReference type="Proteomes" id="UP000037751"/>
    </source>
</evidence>
<dbReference type="PANTHER" id="PTHR18444">
    <property type="entry name" value="UPF0538 FAMILY MEMBER"/>
    <property type="match status" value="1"/>
</dbReference>
<keyword evidence="3" id="KW-1185">Reference proteome</keyword>